<dbReference type="STRING" id="1802410.A3H75_02270"/>
<dbReference type="Gene3D" id="3.90.550.10">
    <property type="entry name" value="Spore Coat Polysaccharide Biosynthesis Protein SpsA, Chain A"/>
    <property type="match status" value="1"/>
</dbReference>
<comment type="caution">
    <text evidence="1">The sequence shown here is derived from an EMBL/GenBank/DDBJ whole genome shotgun (WGS) entry which is preliminary data.</text>
</comment>
<evidence type="ECO:0000313" key="2">
    <source>
        <dbReference type="Proteomes" id="UP000176678"/>
    </source>
</evidence>
<dbReference type="EMBL" id="MGES01000044">
    <property type="protein sequence ID" value="OGL88481.1"/>
    <property type="molecule type" value="Genomic_DNA"/>
</dbReference>
<dbReference type="Proteomes" id="UP000176678">
    <property type="component" value="Unassembled WGS sequence"/>
</dbReference>
<dbReference type="InterPro" id="IPR029044">
    <property type="entry name" value="Nucleotide-diphossugar_trans"/>
</dbReference>
<dbReference type="AlphaFoldDB" id="A0A1F7VDG2"/>
<gene>
    <name evidence="1" type="ORF">A3H75_02270</name>
</gene>
<accession>A0A1F7VDG2</accession>
<reference evidence="1 2" key="1">
    <citation type="journal article" date="2016" name="Nat. Commun.">
        <title>Thousands of microbial genomes shed light on interconnected biogeochemical processes in an aquifer system.</title>
        <authorList>
            <person name="Anantharaman K."/>
            <person name="Brown C.T."/>
            <person name="Hug L.A."/>
            <person name="Sharon I."/>
            <person name="Castelle C.J."/>
            <person name="Probst A.J."/>
            <person name="Thomas B.C."/>
            <person name="Singh A."/>
            <person name="Wilkins M.J."/>
            <person name="Karaoz U."/>
            <person name="Brodie E.L."/>
            <person name="Williams K.H."/>
            <person name="Hubbard S.S."/>
            <person name="Banfield J.F."/>
        </authorList>
    </citation>
    <scope>NUCLEOTIDE SEQUENCE [LARGE SCALE GENOMIC DNA]</scope>
</reference>
<protein>
    <submittedName>
        <fullName evidence="1">Uncharacterized protein</fullName>
    </submittedName>
</protein>
<proteinExistence type="predicted"/>
<sequence>MRPDCLEKMHRALAEHQEASYAYSSFKFGFKTFTCGAFSAERLRQMPYITTTSLIRAKDFPGFDGSLKKFQDWDVWLTMLAQNKTGIWMPEVLFSVVPRKSGMSSWLPSFVHKIKWPVFGWMPREVRRYREAERIIREKHNLSS</sequence>
<evidence type="ECO:0000313" key="1">
    <source>
        <dbReference type="EMBL" id="OGL88481.1"/>
    </source>
</evidence>
<dbReference type="SUPFAM" id="SSF53448">
    <property type="entry name" value="Nucleotide-diphospho-sugar transferases"/>
    <property type="match status" value="1"/>
</dbReference>
<name>A0A1F7VDG2_9BACT</name>
<organism evidence="1 2">
    <name type="scientific">Candidatus Uhrbacteria bacterium RIFCSPLOWO2_02_FULL_51_9</name>
    <dbReference type="NCBI Taxonomy" id="1802410"/>
    <lineage>
        <taxon>Bacteria</taxon>
        <taxon>Candidatus Uhriibacteriota</taxon>
    </lineage>
</organism>